<dbReference type="InterPro" id="IPR044822">
    <property type="entry name" value="Myb_DNA-bind_4"/>
</dbReference>
<reference evidence="3" key="1">
    <citation type="journal article" date="2023" name="GigaByte">
        <title>Genome assembly of the bearded iris, Iris pallida Lam.</title>
        <authorList>
            <person name="Bruccoleri R.E."/>
            <person name="Oakeley E.J."/>
            <person name="Faust A.M.E."/>
            <person name="Altorfer M."/>
            <person name="Dessus-Babus S."/>
            <person name="Burckhardt D."/>
            <person name="Oertli M."/>
            <person name="Naumann U."/>
            <person name="Petersen F."/>
            <person name="Wong J."/>
        </authorList>
    </citation>
    <scope>NUCLEOTIDE SEQUENCE</scope>
    <source>
        <strain evidence="3">GSM-AAB239-AS_SAM_17_03QT</strain>
    </source>
</reference>
<evidence type="ECO:0000313" key="4">
    <source>
        <dbReference type="Proteomes" id="UP001140949"/>
    </source>
</evidence>
<dbReference type="CDD" id="cd00167">
    <property type="entry name" value="SANT"/>
    <property type="match status" value="1"/>
</dbReference>
<dbReference type="Proteomes" id="UP001140949">
    <property type="component" value="Unassembled WGS sequence"/>
</dbReference>
<dbReference type="Gene3D" id="1.10.10.60">
    <property type="entry name" value="Homeodomain-like"/>
    <property type="match status" value="1"/>
</dbReference>
<dbReference type="EMBL" id="JANAVB010011399">
    <property type="protein sequence ID" value="KAJ6837214.1"/>
    <property type="molecule type" value="Genomic_DNA"/>
</dbReference>
<feature type="region of interest" description="Disordered" evidence="1">
    <location>
        <begin position="127"/>
        <end position="195"/>
    </location>
</feature>
<feature type="compositionally biased region" description="Polar residues" evidence="1">
    <location>
        <begin position="127"/>
        <end position="139"/>
    </location>
</feature>
<feature type="compositionally biased region" description="Basic and acidic residues" evidence="1">
    <location>
        <begin position="170"/>
        <end position="179"/>
    </location>
</feature>
<feature type="domain" description="Myb/SANT-like DNA-binding" evidence="2">
    <location>
        <begin position="22"/>
        <end position="115"/>
    </location>
</feature>
<dbReference type="InterPro" id="IPR001005">
    <property type="entry name" value="SANT/Myb"/>
</dbReference>
<name>A0AAX6H916_IRIPA</name>
<gene>
    <name evidence="3" type="ORF">M6B38_121735</name>
</gene>
<proteinExistence type="predicted"/>
<evidence type="ECO:0000256" key="1">
    <source>
        <dbReference type="SAM" id="MobiDB-lite"/>
    </source>
</evidence>
<sequence length="279" mass="30719">MEGTQGPETAMATAKGRDKCKRDEWSDGGILSLLEVYEAKWLLRNRAKLKGSDWEDIAREVSVRSSGTSKTPNQCKNKIESMKKRYRTEAAAAAAAKHPSACSSSWQFFARMDSLVKGAPNCSAQPRLNSNLSQGQLQCSHRGGGDDGSNSIPVDLNADNVNNNNEGEEEEKKESKGTDGDESADSAAKRRKGTGCEVAESIRSLAQSILKIEETRMEMYKDSERTRLMAEIKKSEMELKRTEIVARTQLQIAELFVKRSREKRDGADAQPGPDQGLGD</sequence>
<dbReference type="InterPro" id="IPR044823">
    <property type="entry name" value="ASIL1/2-like"/>
</dbReference>
<evidence type="ECO:0000259" key="2">
    <source>
        <dbReference type="Pfam" id="PF13837"/>
    </source>
</evidence>
<accession>A0AAX6H916</accession>
<evidence type="ECO:0000313" key="3">
    <source>
        <dbReference type="EMBL" id="KAJ6837214.1"/>
    </source>
</evidence>
<feature type="region of interest" description="Disordered" evidence="1">
    <location>
        <begin position="1"/>
        <end position="23"/>
    </location>
</feature>
<dbReference type="PANTHER" id="PTHR31307:SF45">
    <property type="entry name" value="OS09G0558200 PROTEIN"/>
    <property type="match status" value="1"/>
</dbReference>
<keyword evidence="4" id="KW-1185">Reference proteome</keyword>
<reference evidence="3" key="2">
    <citation type="submission" date="2023-04" db="EMBL/GenBank/DDBJ databases">
        <authorList>
            <person name="Bruccoleri R.E."/>
            <person name="Oakeley E.J."/>
            <person name="Faust A.-M."/>
            <person name="Dessus-Babus S."/>
            <person name="Altorfer M."/>
            <person name="Burckhardt D."/>
            <person name="Oertli M."/>
            <person name="Naumann U."/>
            <person name="Petersen F."/>
            <person name="Wong J."/>
        </authorList>
    </citation>
    <scope>NUCLEOTIDE SEQUENCE</scope>
    <source>
        <strain evidence="3">GSM-AAB239-AS_SAM_17_03QT</strain>
        <tissue evidence="3">Leaf</tissue>
    </source>
</reference>
<feature type="region of interest" description="Disordered" evidence="1">
    <location>
        <begin position="259"/>
        <end position="279"/>
    </location>
</feature>
<dbReference type="AlphaFoldDB" id="A0AAX6H916"/>
<comment type="caution">
    <text evidence="3">The sequence shown here is derived from an EMBL/GenBank/DDBJ whole genome shotgun (WGS) entry which is preliminary data.</text>
</comment>
<dbReference type="PANTHER" id="PTHR31307">
    <property type="entry name" value="TRIHELIX TRANSCRIPTION FACTOR ASIL2"/>
    <property type="match status" value="1"/>
</dbReference>
<protein>
    <submittedName>
        <fullName evidence="3">Trihelix transcription factor ASIL1</fullName>
    </submittedName>
</protein>
<organism evidence="3 4">
    <name type="scientific">Iris pallida</name>
    <name type="common">Sweet iris</name>
    <dbReference type="NCBI Taxonomy" id="29817"/>
    <lineage>
        <taxon>Eukaryota</taxon>
        <taxon>Viridiplantae</taxon>
        <taxon>Streptophyta</taxon>
        <taxon>Embryophyta</taxon>
        <taxon>Tracheophyta</taxon>
        <taxon>Spermatophyta</taxon>
        <taxon>Magnoliopsida</taxon>
        <taxon>Liliopsida</taxon>
        <taxon>Asparagales</taxon>
        <taxon>Iridaceae</taxon>
        <taxon>Iridoideae</taxon>
        <taxon>Irideae</taxon>
        <taxon>Iris</taxon>
    </lineage>
</organism>
<dbReference type="Pfam" id="PF13837">
    <property type="entry name" value="Myb_DNA-bind_4"/>
    <property type="match status" value="1"/>
</dbReference>